<dbReference type="RefSeq" id="WP_080176619.1">
    <property type="nucleotide sequence ID" value="NZ_AP024854.1"/>
</dbReference>
<evidence type="ECO:0000313" key="1">
    <source>
        <dbReference type="EMBL" id="SKA59303.1"/>
    </source>
</evidence>
<protein>
    <submittedName>
        <fullName evidence="1">Uncharacterized protein</fullName>
    </submittedName>
</protein>
<reference evidence="1 2" key="1">
    <citation type="submission" date="2017-02" db="EMBL/GenBank/DDBJ databases">
        <authorList>
            <person name="Peterson S.W."/>
        </authorList>
    </citation>
    <scope>NUCLEOTIDE SEQUENCE [LARGE SCALE GENOMIC DNA]</scope>
    <source>
        <strain evidence="1 2">CECT 9189</strain>
    </source>
</reference>
<organism evidence="1 2">
    <name type="scientific">Photobacterium toruni</name>
    <dbReference type="NCBI Taxonomy" id="1935446"/>
    <lineage>
        <taxon>Bacteria</taxon>
        <taxon>Pseudomonadati</taxon>
        <taxon>Pseudomonadota</taxon>
        <taxon>Gammaproteobacteria</taxon>
        <taxon>Vibrionales</taxon>
        <taxon>Vibrionaceae</taxon>
        <taxon>Photobacterium</taxon>
    </lineage>
</organism>
<dbReference type="AlphaFoldDB" id="A0A1T4V2W5"/>
<evidence type="ECO:0000313" key="2">
    <source>
        <dbReference type="Proteomes" id="UP000191116"/>
    </source>
</evidence>
<gene>
    <name evidence="1" type="ORF">CZ814_04040</name>
</gene>
<dbReference type="Proteomes" id="UP000191116">
    <property type="component" value="Unassembled WGS sequence"/>
</dbReference>
<sequence length="107" mass="10916">MRIADGSKIDLKAPVGGFVKDVPVKYGALIVVPNYSAKEGQVVSCTYRGLFDGPIKAGDSPSFVGEAAYFDSGVFTKTAPTGDGAVTVPIGSFIDSGVLLMGVALNG</sequence>
<name>A0A1T4V2W5_9GAMM</name>
<dbReference type="EMBL" id="FUWP01000069">
    <property type="protein sequence ID" value="SKA59303.1"/>
    <property type="molecule type" value="Genomic_DNA"/>
</dbReference>
<dbReference type="OrthoDB" id="5820033at2"/>
<accession>A0A1T4V2W5</accession>
<proteinExistence type="predicted"/>